<gene>
    <name evidence="1" type="ORF">L6452_13502</name>
</gene>
<dbReference type="Proteomes" id="UP001055879">
    <property type="component" value="Linkage Group LG04"/>
</dbReference>
<dbReference type="EMBL" id="CM042050">
    <property type="protein sequence ID" value="KAI3734042.1"/>
    <property type="molecule type" value="Genomic_DNA"/>
</dbReference>
<accession>A0ACB9CIA9</accession>
<comment type="caution">
    <text evidence="1">The sequence shown here is derived from an EMBL/GenBank/DDBJ whole genome shotgun (WGS) entry which is preliminary data.</text>
</comment>
<keyword evidence="2" id="KW-1185">Reference proteome</keyword>
<evidence type="ECO:0000313" key="1">
    <source>
        <dbReference type="EMBL" id="KAI3734042.1"/>
    </source>
</evidence>
<protein>
    <submittedName>
        <fullName evidence="1">Uncharacterized protein</fullName>
    </submittedName>
</protein>
<proteinExistence type="predicted"/>
<reference evidence="2" key="1">
    <citation type="journal article" date="2022" name="Mol. Ecol. Resour.">
        <title>The genomes of chicory, endive, great burdock and yacon provide insights into Asteraceae palaeo-polyploidization history and plant inulin production.</title>
        <authorList>
            <person name="Fan W."/>
            <person name="Wang S."/>
            <person name="Wang H."/>
            <person name="Wang A."/>
            <person name="Jiang F."/>
            <person name="Liu H."/>
            <person name="Zhao H."/>
            <person name="Xu D."/>
            <person name="Zhang Y."/>
        </authorList>
    </citation>
    <scope>NUCLEOTIDE SEQUENCE [LARGE SCALE GENOMIC DNA]</scope>
    <source>
        <strain evidence="2">cv. Niubang</strain>
    </source>
</reference>
<organism evidence="1 2">
    <name type="scientific">Arctium lappa</name>
    <name type="common">Greater burdock</name>
    <name type="synonym">Lappa major</name>
    <dbReference type="NCBI Taxonomy" id="4217"/>
    <lineage>
        <taxon>Eukaryota</taxon>
        <taxon>Viridiplantae</taxon>
        <taxon>Streptophyta</taxon>
        <taxon>Embryophyta</taxon>
        <taxon>Tracheophyta</taxon>
        <taxon>Spermatophyta</taxon>
        <taxon>Magnoliopsida</taxon>
        <taxon>eudicotyledons</taxon>
        <taxon>Gunneridae</taxon>
        <taxon>Pentapetalae</taxon>
        <taxon>asterids</taxon>
        <taxon>campanulids</taxon>
        <taxon>Asterales</taxon>
        <taxon>Asteraceae</taxon>
        <taxon>Carduoideae</taxon>
        <taxon>Cardueae</taxon>
        <taxon>Arctiinae</taxon>
        <taxon>Arctium</taxon>
    </lineage>
</organism>
<reference evidence="1 2" key="2">
    <citation type="journal article" date="2022" name="Mol. Ecol. Resour.">
        <title>The genomes of chicory, endive, great burdock and yacon provide insights into Asteraceae paleo-polyploidization history and plant inulin production.</title>
        <authorList>
            <person name="Fan W."/>
            <person name="Wang S."/>
            <person name="Wang H."/>
            <person name="Wang A."/>
            <person name="Jiang F."/>
            <person name="Liu H."/>
            <person name="Zhao H."/>
            <person name="Xu D."/>
            <person name="Zhang Y."/>
        </authorList>
    </citation>
    <scope>NUCLEOTIDE SEQUENCE [LARGE SCALE GENOMIC DNA]</scope>
    <source>
        <strain evidence="2">cv. Niubang</strain>
    </source>
</reference>
<evidence type="ECO:0000313" key="2">
    <source>
        <dbReference type="Proteomes" id="UP001055879"/>
    </source>
</evidence>
<name>A0ACB9CIA9_ARCLA</name>
<sequence length="197" mass="22160">MKESRNFMKPEQDFNYFSSDLPCKKHPSNSSSIGICAYCLNDKLMKLVCSDCGEQRLSSSCCCSDASSYRNSSCTLDVGSVGRISFLIENEKGSNGDDQKTLLSHMNEIKKSETETGDVVLLKRSNSCVVEVKKSNGFWRIGKLFKKKREKEGCSERNRGGFGFDQKDQVWVSDCVMDVSRSRSVSSFKDCNFDHEV</sequence>